<evidence type="ECO:0000256" key="8">
    <source>
        <dbReference type="ARBA" id="ARBA00023306"/>
    </source>
</evidence>
<keyword evidence="3" id="KW-0808">Transferase</keyword>
<feature type="domain" description="N-acetyltransferase ESCO zinc-finger" evidence="11">
    <location>
        <begin position="141"/>
        <end position="180"/>
    </location>
</feature>
<evidence type="ECO:0000256" key="1">
    <source>
        <dbReference type="ARBA" id="ARBA00004123"/>
    </source>
</evidence>
<evidence type="ECO:0000256" key="4">
    <source>
        <dbReference type="ARBA" id="ARBA00022723"/>
    </source>
</evidence>
<organism evidence="13 14">
    <name type="scientific">Eptatretus burgeri</name>
    <name type="common">Inshore hagfish</name>
    <dbReference type="NCBI Taxonomy" id="7764"/>
    <lineage>
        <taxon>Eukaryota</taxon>
        <taxon>Metazoa</taxon>
        <taxon>Chordata</taxon>
        <taxon>Craniata</taxon>
        <taxon>Vertebrata</taxon>
        <taxon>Cyclostomata</taxon>
        <taxon>Myxini</taxon>
        <taxon>Myxiniformes</taxon>
        <taxon>Myxinidae</taxon>
        <taxon>Eptatretinae</taxon>
        <taxon>Eptatretus</taxon>
    </lineage>
</organism>
<sequence length="377" mass="42367">MKNIESEISNQDELDVKTVTEIGISLTTKQDQDVTSRVKPRIYVGAAFIYSIFTSFSGGNKAITGQRCQSEQPSTLQATRAHSADFSHQLLDHETLGSCDSPLPMKRRWLTSQKFADCSSQRLSLQKLWRLKEKEGVDESQLIIDAGQKHFGAVTCGTCGMVFTAASSQDEAQHLLYHQRFVGAVTFGGWKKERVVGSYPDGKIVLVLPGDPKYTHDKVEEVRDFVDNDLGFQKAVHSSTSHMKTFLFVTNDKKVSGCLISEHINKGYRVLSESPLLSPEKQSQTSASGVQIERQWAWCCATEPETAVCGISRIWVFSLFRRNGIATRLMDCLRKNFTYGTYLTKEEIAFSDPTQDGKLFATKYYNTPNFLVYNFLN</sequence>
<evidence type="ECO:0000313" key="13">
    <source>
        <dbReference type="Ensembl" id="ENSEBUP00000021959.1"/>
    </source>
</evidence>
<dbReference type="AlphaFoldDB" id="A0A8C4QZN5"/>
<evidence type="ECO:0000256" key="6">
    <source>
        <dbReference type="ARBA" id="ARBA00022833"/>
    </source>
</evidence>
<evidence type="ECO:0000256" key="10">
    <source>
        <dbReference type="ARBA" id="ARBA00047902"/>
    </source>
</evidence>
<keyword evidence="8" id="KW-0131">Cell cycle</keyword>
<keyword evidence="9" id="KW-0012">Acyltransferase</keyword>
<keyword evidence="7" id="KW-0539">Nucleus</keyword>
<reference evidence="13" key="1">
    <citation type="submission" date="2025-08" db="UniProtKB">
        <authorList>
            <consortium name="Ensembl"/>
        </authorList>
    </citation>
    <scope>IDENTIFICATION</scope>
</reference>
<evidence type="ECO:0000259" key="11">
    <source>
        <dbReference type="Pfam" id="PF13878"/>
    </source>
</evidence>
<proteinExistence type="inferred from homology"/>
<dbReference type="GO" id="GO:0005634">
    <property type="term" value="C:nucleus"/>
    <property type="evidence" value="ECO:0007669"/>
    <property type="project" value="UniProtKB-SubCell"/>
</dbReference>
<comment type="similarity">
    <text evidence="2">Belongs to the acetyltransferase family. ECO subfamily.</text>
</comment>
<comment type="subcellular location">
    <subcellularLocation>
        <location evidence="1">Nucleus</location>
    </subcellularLocation>
</comment>
<dbReference type="GO" id="GO:0008270">
    <property type="term" value="F:zinc ion binding"/>
    <property type="evidence" value="ECO:0007669"/>
    <property type="project" value="UniProtKB-KW"/>
</dbReference>
<dbReference type="PANTHER" id="PTHR45884">
    <property type="entry name" value="N-ACETYLTRANSFERASE ECO"/>
    <property type="match status" value="1"/>
</dbReference>
<dbReference type="GO" id="GO:0000785">
    <property type="term" value="C:chromatin"/>
    <property type="evidence" value="ECO:0007669"/>
    <property type="project" value="TreeGrafter"/>
</dbReference>
<dbReference type="GO" id="GO:0061733">
    <property type="term" value="F:protein-lysine-acetyltransferase activity"/>
    <property type="evidence" value="ECO:0007669"/>
    <property type="project" value="TreeGrafter"/>
</dbReference>
<reference evidence="13" key="2">
    <citation type="submission" date="2025-09" db="UniProtKB">
        <authorList>
            <consortium name="Ensembl"/>
        </authorList>
    </citation>
    <scope>IDENTIFICATION</scope>
</reference>
<dbReference type="PANTHER" id="PTHR45884:SF2">
    <property type="entry name" value="N-ACETYLTRANSFERASE ECO"/>
    <property type="match status" value="1"/>
</dbReference>
<evidence type="ECO:0000256" key="2">
    <source>
        <dbReference type="ARBA" id="ARBA00005816"/>
    </source>
</evidence>
<dbReference type="Proteomes" id="UP000694388">
    <property type="component" value="Unplaced"/>
</dbReference>
<keyword evidence="5" id="KW-0863">Zinc-finger</keyword>
<dbReference type="InterPro" id="IPR028005">
    <property type="entry name" value="AcTrfase_ESCO_Znf_dom"/>
</dbReference>
<dbReference type="GeneTree" id="ENSGT00940000157762"/>
<evidence type="ECO:0000256" key="7">
    <source>
        <dbReference type="ARBA" id="ARBA00023242"/>
    </source>
</evidence>
<evidence type="ECO:0000256" key="3">
    <source>
        <dbReference type="ARBA" id="ARBA00022679"/>
    </source>
</evidence>
<keyword evidence="4" id="KW-0479">Metal-binding</keyword>
<dbReference type="OMA" id="DHARSHF"/>
<accession>A0A8C4QZN5</accession>
<dbReference type="Pfam" id="PF13880">
    <property type="entry name" value="Acetyltransf_13"/>
    <property type="match status" value="1"/>
</dbReference>
<protein>
    <recommendedName>
        <fullName evidence="15">N-acetyltransferase ESCO2</fullName>
    </recommendedName>
</protein>
<dbReference type="GO" id="GO:0007064">
    <property type="term" value="P:mitotic sister chromatid cohesion"/>
    <property type="evidence" value="ECO:0007669"/>
    <property type="project" value="TreeGrafter"/>
</dbReference>
<evidence type="ECO:0008006" key="15">
    <source>
        <dbReference type="Google" id="ProtNLM"/>
    </source>
</evidence>
<evidence type="ECO:0000313" key="14">
    <source>
        <dbReference type="Proteomes" id="UP000694388"/>
    </source>
</evidence>
<name>A0A8C4QZN5_EPTBU</name>
<comment type="catalytic activity">
    <reaction evidence="10">
        <text>L-lysyl-[protein] + acetyl-CoA = N(6)-acetyl-L-lysyl-[protein] + CoA + H(+)</text>
        <dbReference type="Rhea" id="RHEA:45948"/>
        <dbReference type="Rhea" id="RHEA-COMP:9752"/>
        <dbReference type="Rhea" id="RHEA-COMP:10731"/>
        <dbReference type="ChEBI" id="CHEBI:15378"/>
        <dbReference type="ChEBI" id="CHEBI:29969"/>
        <dbReference type="ChEBI" id="CHEBI:57287"/>
        <dbReference type="ChEBI" id="CHEBI:57288"/>
        <dbReference type="ChEBI" id="CHEBI:61930"/>
    </reaction>
</comment>
<dbReference type="InterPro" id="IPR028009">
    <property type="entry name" value="ESCO_Acetyltransf_dom"/>
</dbReference>
<dbReference type="Ensembl" id="ENSEBUT00000022535.1">
    <property type="protein sequence ID" value="ENSEBUP00000021959.1"/>
    <property type="gene ID" value="ENSEBUG00000013549.1"/>
</dbReference>
<keyword evidence="6" id="KW-0862">Zinc</keyword>
<keyword evidence="14" id="KW-1185">Reference proteome</keyword>
<evidence type="ECO:0000256" key="9">
    <source>
        <dbReference type="ARBA" id="ARBA00023315"/>
    </source>
</evidence>
<evidence type="ECO:0000256" key="5">
    <source>
        <dbReference type="ARBA" id="ARBA00022771"/>
    </source>
</evidence>
<evidence type="ECO:0000259" key="12">
    <source>
        <dbReference type="Pfam" id="PF13880"/>
    </source>
</evidence>
<dbReference type="Pfam" id="PF13878">
    <property type="entry name" value="zf-C2H2_3"/>
    <property type="match status" value="1"/>
</dbReference>
<feature type="domain" description="N-acetyltransferase ESCO acetyl-transferase" evidence="12">
    <location>
        <begin position="306"/>
        <end position="373"/>
    </location>
</feature>